<feature type="transmembrane region" description="Helical" evidence="5">
    <location>
        <begin position="155"/>
        <end position="176"/>
    </location>
</feature>
<dbReference type="GeneID" id="37288074"/>
<evidence type="ECO:0000313" key="10">
    <source>
        <dbReference type="Proteomes" id="UP000253273"/>
    </source>
</evidence>
<keyword evidence="2 5" id="KW-0812">Transmembrane</keyword>
<dbReference type="InterPro" id="IPR036259">
    <property type="entry name" value="MFS_trans_sf"/>
</dbReference>
<feature type="transmembrane region" description="Helical" evidence="5">
    <location>
        <begin position="355"/>
        <end position="374"/>
    </location>
</feature>
<dbReference type="Proteomes" id="UP000252985">
    <property type="component" value="Chromosome"/>
</dbReference>
<dbReference type="GO" id="GO:0016020">
    <property type="term" value="C:membrane"/>
    <property type="evidence" value="ECO:0007669"/>
    <property type="project" value="UniProtKB-SubCell"/>
</dbReference>
<reference evidence="7 10" key="2">
    <citation type="submission" date="2018-07" db="EMBL/GenBank/DDBJ databases">
        <title>Genome sequences of Haloplanus sp. CBA1113.</title>
        <authorList>
            <person name="Kim Y.B."/>
            <person name="Roh S.W."/>
        </authorList>
    </citation>
    <scope>NUCLEOTIDE SEQUENCE [LARGE SCALE GENOMIC DNA]</scope>
    <source>
        <strain evidence="7 10">CBA1113</strain>
    </source>
</reference>
<proteinExistence type="predicted"/>
<comment type="subcellular location">
    <subcellularLocation>
        <location evidence="1">Membrane</location>
        <topology evidence="1">Multi-pass membrane protein</topology>
    </subcellularLocation>
</comment>
<feature type="transmembrane region" description="Helical" evidence="5">
    <location>
        <begin position="182"/>
        <end position="204"/>
    </location>
</feature>
<evidence type="ECO:0000313" key="9">
    <source>
        <dbReference type="Proteomes" id="UP000252985"/>
    </source>
</evidence>
<dbReference type="PANTHER" id="PTHR23518">
    <property type="entry name" value="C-METHYLTRANSFERASE"/>
    <property type="match status" value="1"/>
</dbReference>
<dbReference type="AlphaFoldDB" id="A0A345E5E5"/>
<evidence type="ECO:0000256" key="5">
    <source>
        <dbReference type="SAM" id="Phobius"/>
    </source>
</evidence>
<feature type="transmembrane region" description="Helical" evidence="5">
    <location>
        <begin position="96"/>
        <end position="119"/>
    </location>
</feature>
<dbReference type="SUPFAM" id="SSF103473">
    <property type="entry name" value="MFS general substrate transporter"/>
    <property type="match status" value="2"/>
</dbReference>
<dbReference type="Gene3D" id="1.20.1250.20">
    <property type="entry name" value="MFS general substrate transporter like domains"/>
    <property type="match status" value="2"/>
</dbReference>
<feature type="transmembrane region" description="Helical" evidence="5">
    <location>
        <begin position="297"/>
        <end position="317"/>
    </location>
</feature>
<dbReference type="KEGG" id="haq:DU484_13810"/>
<feature type="transmembrane region" description="Helical" evidence="5">
    <location>
        <begin position="232"/>
        <end position="252"/>
    </location>
</feature>
<feature type="domain" description="Major facilitator superfamily (MFS) profile" evidence="6">
    <location>
        <begin position="9"/>
        <end position="408"/>
    </location>
</feature>
<evidence type="ECO:0000259" key="6">
    <source>
        <dbReference type="PROSITE" id="PS50850"/>
    </source>
</evidence>
<evidence type="ECO:0000313" key="8">
    <source>
        <dbReference type="EMBL" id="AXG10833.1"/>
    </source>
</evidence>
<evidence type="ECO:0000313" key="7">
    <source>
        <dbReference type="EMBL" id="AXG07417.1"/>
    </source>
</evidence>
<protein>
    <submittedName>
        <fullName evidence="7">MFS transporter</fullName>
    </submittedName>
</protein>
<keyword evidence="4 5" id="KW-0472">Membrane</keyword>
<evidence type="ECO:0000256" key="3">
    <source>
        <dbReference type="ARBA" id="ARBA00022989"/>
    </source>
</evidence>
<dbReference type="PROSITE" id="PS50850">
    <property type="entry name" value="MFS"/>
    <property type="match status" value="1"/>
</dbReference>
<keyword evidence="3 5" id="KW-1133">Transmembrane helix</keyword>
<feature type="transmembrane region" description="Helical" evidence="5">
    <location>
        <begin position="323"/>
        <end position="343"/>
    </location>
</feature>
<accession>A0A345EF61</accession>
<dbReference type="InterPro" id="IPR020846">
    <property type="entry name" value="MFS_dom"/>
</dbReference>
<accession>A0A345E5E5</accession>
<dbReference type="OrthoDB" id="117970at2157"/>
<dbReference type="EMBL" id="CP031150">
    <property type="protein sequence ID" value="AXG07417.1"/>
    <property type="molecule type" value="Genomic_DNA"/>
</dbReference>
<dbReference type="Proteomes" id="UP000253273">
    <property type="component" value="Chromosome"/>
</dbReference>
<feature type="transmembrane region" description="Helical" evidence="5">
    <location>
        <begin position="52"/>
        <end position="75"/>
    </location>
</feature>
<organism evidence="7 10">
    <name type="scientific">Haloplanus rubicundus</name>
    <dbReference type="NCBI Taxonomy" id="1547898"/>
    <lineage>
        <taxon>Archaea</taxon>
        <taxon>Methanobacteriati</taxon>
        <taxon>Methanobacteriota</taxon>
        <taxon>Stenosarchaea group</taxon>
        <taxon>Halobacteria</taxon>
        <taxon>Halobacteriales</taxon>
        <taxon>Haloferacaceae</taxon>
        <taxon>Haloplanus</taxon>
    </lineage>
</organism>
<dbReference type="InterPro" id="IPR005829">
    <property type="entry name" value="Sugar_transporter_CS"/>
</dbReference>
<evidence type="ECO:0000256" key="2">
    <source>
        <dbReference type="ARBA" id="ARBA00022692"/>
    </source>
</evidence>
<dbReference type="PROSITE" id="PS00216">
    <property type="entry name" value="SUGAR_TRANSPORT_1"/>
    <property type="match status" value="1"/>
</dbReference>
<name>A0A345E5E5_9EURY</name>
<reference evidence="8 9" key="1">
    <citation type="submission" date="2018-07" db="EMBL/GenBank/DDBJ databases">
        <title>Genome sequences of Haloplanus sp. CBA1112.</title>
        <authorList>
            <person name="Kim Y.B."/>
            <person name="Roh S.W."/>
        </authorList>
    </citation>
    <scope>NUCLEOTIDE SEQUENCE [LARGE SCALE GENOMIC DNA]</scope>
    <source>
        <strain evidence="8 9">CBA1112</strain>
    </source>
</reference>
<gene>
    <name evidence="8" type="ORF">DU484_13810</name>
    <name evidence="7" type="ORF">DU500_13835</name>
</gene>
<keyword evidence="10" id="KW-1185">Reference proteome</keyword>
<dbReference type="EMBL" id="CP031148">
    <property type="protein sequence ID" value="AXG10833.1"/>
    <property type="molecule type" value="Genomic_DNA"/>
</dbReference>
<dbReference type="RefSeq" id="WP_114586545.1">
    <property type="nucleotide sequence ID" value="NZ_CP031148.1"/>
</dbReference>
<evidence type="ECO:0000256" key="1">
    <source>
        <dbReference type="ARBA" id="ARBA00004141"/>
    </source>
</evidence>
<dbReference type="GO" id="GO:0022857">
    <property type="term" value="F:transmembrane transporter activity"/>
    <property type="evidence" value="ECO:0007669"/>
    <property type="project" value="InterPro"/>
</dbReference>
<feature type="transmembrane region" description="Helical" evidence="5">
    <location>
        <begin position="264"/>
        <end position="285"/>
    </location>
</feature>
<evidence type="ECO:0000256" key="4">
    <source>
        <dbReference type="ARBA" id="ARBA00023136"/>
    </source>
</evidence>
<dbReference type="CDD" id="cd17325">
    <property type="entry name" value="MFS_MdtG_SLC18_like"/>
    <property type="match status" value="1"/>
</dbReference>
<feature type="transmembrane region" description="Helical" evidence="5">
    <location>
        <begin position="125"/>
        <end position="143"/>
    </location>
</feature>
<feature type="transmembrane region" description="Helical" evidence="5">
    <location>
        <begin position="380"/>
        <end position="401"/>
    </location>
</feature>
<dbReference type="Pfam" id="PF07690">
    <property type="entry name" value="MFS_1"/>
    <property type="match status" value="1"/>
</dbReference>
<dbReference type="PANTHER" id="PTHR23518:SF2">
    <property type="entry name" value="MAJOR FACILITATOR SUPERFAMILY TRANSPORTER"/>
    <property type="match status" value="1"/>
</dbReference>
<dbReference type="KEGG" id="haj:DU500_13835"/>
<dbReference type="InterPro" id="IPR011701">
    <property type="entry name" value="MFS"/>
</dbReference>
<sequence>MGVLDLDRRVFALGLARMADAIGNSFLIVVLPLYIASGQVPIEALVGTRLAAFGLSVTVTEYLLVGLVLSLFGFLNSFSQPFTGRLSDRTGRRRAFILLGLLLLGGASGAYALVSSYWLVVVLRVVQGIGAAFTIPCTVALVNELATGRDRGSNFGVFNTFRLIGFGFGPIVAGLVVEARGFDAAFAVAVAGAAVSFLTVWAFVSDPDRPAADASDDLSVTVRGDDRLLDPVFALGLGTVAMGICIAMFATLEGRINDRLGQDTLWFGLQFGAVTLANVAFQIPVGRGADRYGRRPFLLAGFCLLVPTTVAQGYVLTPELMTLTRFLLGVAVALVFAPSLAVAGDLAREGESGTTLSTLTMAFGLGVAIGPLASGYLERFGFAVPFLVAGALATLALCVVWTQVAETGDPEPGAWPWSESTRGD</sequence>
<feature type="transmembrane region" description="Helical" evidence="5">
    <location>
        <begin position="21"/>
        <end position="40"/>
    </location>
</feature>